<accession>A0A1G2SIC6</accession>
<dbReference type="GO" id="GO:0006450">
    <property type="term" value="P:regulation of translational fidelity"/>
    <property type="evidence" value="ECO:0007669"/>
    <property type="project" value="InterPro"/>
</dbReference>
<dbReference type="AlphaFoldDB" id="A0A1G2SIC6"/>
<dbReference type="STRING" id="1802730.A2591_00680"/>
<name>A0A1G2SIC6_9BACT</name>
<gene>
    <name evidence="1" type="ORF">A2591_00680</name>
</gene>
<protein>
    <recommendedName>
        <fullName evidence="3">Aspartyl/glutamyl-tRNA(Asn/Gln) amidotransferase subunit C</fullName>
    </recommendedName>
</protein>
<dbReference type="NCBIfam" id="TIGR00135">
    <property type="entry name" value="gatC"/>
    <property type="match status" value="1"/>
</dbReference>
<evidence type="ECO:0000313" key="2">
    <source>
        <dbReference type="Proteomes" id="UP000178168"/>
    </source>
</evidence>
<dbReference type="EMBL" id="MHUZ01000034">
    <property type="protein sequence ID" value="OHA84833.1"/>
    <property type="molecule type" value="Genomic_DNA"/>
</dbReference>
<proteinExistence type="predicted"/>
<evidence type="ECO:0008006" key="3">
    <source>
        <dbReference type="Google" id="ProtNLM"/>
    </source>
</evidence>
<sequence>MIQKEDIEKLAELSRIAVSGEELDILKHDLESILGYVSEIQSVSEDMPERIAGELRNVMRDDANPHESGTYTKDLLAAAPRTDGDYISVKQVL</sequence>
<dbReference type="Pfam" id="PF02686">
    <property type="entry name" value="GatC"/>
    <property type="match status" value="1"/>
</dbReference>
<dbReference type="Proteomes" id="UP000178168">
    <property type="component" value="Unassembled WGS sequence"/>
</dbReference>
<reference evidence="1 2" key="1">
    <citation type="journal article" date="2016" name="Nat. Commun.">
        <title>Thousands of microbial genomes shed light on interconnected biogeochemical processes in an aquifer system.</title>
        <authorList>
            <person name="Anantharaman K."/>
            <person name="Brown C.T."/>
            <person name="Hug L.A."/>
            <person name="Sharon I."/>
            <person name="Castelle C.J."/>
            <person name="Probst A.J."/>
            <person name="Thomas B.C."/>
            <person name="Singh A."/>
            <person name="Wilkins M.J."/>
            <person name="Karaoz U."/>
            <person name="Brodie E.L."/>
            <person name="Williams K.H."/>
            <person name="Hubbard S.S."/>
            <person name="Banfield J.F."/>
        </authorList>
    </citation>
    <scope>NUCLEOTIDE SEQUENCE [LARGE SCALE GENOMIC DNA]</scope>
</reference>
<dbReference type="InterPro" id="IPR003837">
    <property type="entry name" value="GatC"/>
</dbReference>
<organism evidence="1 2">
    <name type="scientific">Candidatus Yonathbacteria bacterium RIFOXYD1_FULL_52_36</name>
    <dbReference type="NCBI Taxonomy" id="1802730"/>
    <lineage>
        <taxon>Bacteria</taxon>
        <taxon>Candidatus Yonathiibacteriota</taxon>
    </lineage>
</organism>
<dbReference type="SUPFAM" id="SSF141000">
    <property type="entry name" value="Glu-tRNAGln amidotransferase C subunit"/>
    <property type="match status" value="1"/>
</dbReference>
<dbReference type="InterPro" id="IPR036113">
    <property type="entry name" value="Asp/Glu-ADT_sf_sub_c"/>
</dbReference>
<comment type="caution">
    <text evidence="1">The sequence shown here is derived from an EMBL/GenBank/DDBJ whole genome shotgun (WGS) entry which is preliminary data.</text>
</comment>
<dbReference type="Gene3D" id="1.10.20.60">
    <property type="entry name" value="Glu-tRNAGln amidotransferase C subunit, N-terminal domain"/>
    <property type="match status" value="1"/>
</dbReference>
<evidence type="ECO:0000313" key="1">
    <source>
        <dbReference type="EMBL" id="OHA84833.1"/>
    </source>
</evidence>